<dbReference type="EMBL" id="DPIY01000010">
    <property type="protein sequence ID" value="HCT57607.1"/>
    <property type="molecule type" value="Genomic_DNA"/>
</dbReference>
<comment type="caution">
    <text evidence="1">The sequence shown here is derived from an EMBL/GenBank/DDBJ whole genome shotgun (WGS) entry which is preliminary data.</text>
</comment>
<organism evidence="1 2">
    <name type="scientific">Gemmatimonas aurantiaca</name>
    <dbReference type="NCBI Taxonomy" id="173480"/>
    <lineage>
        <taxon>Bacteria</taxon>
        <taxon>Pseudomonadati</taxon>
        <taxon>Gemmatimonadota</taxon>
        <taxon>Gemmatimonadia</taxon>
        <taxon>Gemmatimonadales</taxon>
        <taxon>Gemmatimonadaceae</taxon>
        <taxon>Gemmatimonas</taxon>
    </lineage>
</organism>
<dbReference type="AlphaFoldDB" id="A0A3D4VB98"/>
<reference evidence="1 2" key="1">
    <citation type="journal article" date="2018" name="Nat. Biotechnol.">
        <title>A standardized bacterial taxonomy based on genome phylogeny substantially revises the tree of life.</title>
        <authorList>
            <person name="Parks D.H."/>
            <person name="Chuvochina M."/>
            <person name="Waite D.W."/>
            <person name="Rinke C."/>
            <person name="Skarshewski A."/>
            <person name="Chaumeil P.A."/>
            <person name="Hugenholtz P."/>
        </authorList>
    </citation>
    <scope>NUCLEOTIDE SEQUENCE [LARGE SCALE GENOMIC DNA]</scope>
    <source>
        <strain evidence="1">UBA8844</strain>
    </source>
</reference>
<dbReference type="OMA" id="AHSAYHL"/>
<protein>
    <recommendedName>
        <fullName evidence="3">DinB family protein</fullName>
    </recommendedName>
</protein>
<dbReference type="SUPFAM" id="SSF109854">
    <property type="entry name" value="DinB/YfiT-like putative metalloenzymes"/>
    <property type="match status" value="1"/>
</dbReference>
<evidence type="ECO:0008006" key="3">
    <source>
        <dbReference type="Google" id="ProtNLM"/>
    </source>
</evidence>
<accession>A0A3D4VB98</accession>
<sequence length="161" mass="17631">MNTADVAETLATLFRELVHGAPEDGAFVLNRGDHGILASLDRLSADEASLTHDGGASVAAHVEHVYYGLSLMNRWAAGENPFLDANWATAWQRGTVTDTEWAERRATLRDACMQWLGTIGVPRDVNRLEMNGIFGSVAHMAYHIGAMRQIDRRLKGPSAND</sequence>
<evidence type="ECO:0000313" key="1">
    <source>
        <dbReference type="EMBL" id="HCT57607.1"/>
    </source>
</evidence>
<gene>
    <name evidence="1" type="ORF">DGD08_10450</name>
</gene>
<name>A0A3D4VB98_9BACT</name>
<proteinExistence type="predicted"/>
<evidence type="ECO:0000313" key="2">
    <source>
        <dbReference type="Proteomes" id="UP000264071"/>
    </source>
</evidence>
<dbReference type="InterPro" id="IPR034660">
    <property type="entry name" value="DinB/YfiT-like"/>
</dbReference>
<dbReference type="Proteomes" id="UP000264071">
    <property type="component" value="Unassembled WGS sequence"/>
</dbReference>